<name>A0A1Q9ETU0_SYMMI</name>
<proteinExistence type="predicted"/>
<feature type="transmembrane region" description="Helical" evidence="1">
    <location>
        <begin position="196"/>
        <end position="218"/>
    </location>
</feature>
<evidence type="ECO:0000313" key="2">
    <source>
        <dbReference type="EMBL" id="OLQ10834.1"/>
    </source>
</evidence>
<accession>A0A1Q9ETU0</accession>
<feature type="transmembrane region" description="Helical" evidence="1">
    <location>
        <begin position="284"/>
        <end position="307"/>
    </location>
</feature>
<feature type="transmembrane region" description="Helical" evidence="1">
    <location>
        <begin position="90"/>
        <end position="108"/>
    </location>
</feature>
<protein>
    <submittedName>
        <fullName evidence="2">Uncharacterized protein</fullName>
    </submittedName>
</protein>
<dbReference type="Proteomes" id="UP000186817">
    <property type="component" value="Unassembled WGS sequence"/>
</dbReference>
<dbReference type="EMBL" id="LSRX01000070">
    <property type="protein sequence ID" value="OLQ10834.1"/>
    <property type="molecule type" value="Genomic_DNA"/>
</dbReference>
<evidence type="ECO:0000256" key="1">
    <source>
        <dbReference type="SAM" id="Phobius"/>
    </source>
</evidence>
<organism evidence="2 3">
    <name type="scientific">Symbiodinium microadriaticum</name>
    <name type="common">Dinoflagellate</name>
    <name type="synonym">Zooxanthella microadriatica</name>
    <dbReference type="NCBI Taxonomy" id="2951"/>
    <lineage>
        <taxon>Eukaryota</taxon>
        <taxon>Sar</taxon>
        <taxon>Alveolata</taxon>
        <taxon>Dinophyceae</taxon>
        <taxon>Suessiales</taxon>
        <taxon>Symbiodiniaceae</taxon>
        <taxon>Symbiodinium</taxon>
    </lineage>
</organism>
<keyword evidence="1" id="KW-1133">Transmembrane helix</keyword>
<dbReference type="AlphaFoldDB" id="A0A1Q9ETU0"/>
<feature type="transmembrane region" description="Helical" evidence="1">
    <location>
        <begin position="6"/>
        <end position="33"/>
    </location>
</feature>
<comment type="caution">
    <text evidence="2">The sequence shown here is derived from an EMBL/GenBank/DDBJ whole genome shotgun (WGS) entry which is preliminary data.</text>
</comment>
<keyword evidence="1" id="KW-0472">Membrane</keyword>
<keyword evidence="3" id="KW-1185">Reference proteome</keyword>
<feature type="transmembrane region" description="Helical" evidence="1">
    <location>
        <begin position="40"/>
        <end position="70"/>
    </location>
</feature>
<gene>
    <name evidence="2" type="ORF">AK812_SmicGene5358</name>
</gene>
<keyword evidence="1" id="KW-0812">Transmembrane</keyword>
<evidence type="ECO:0000313" key="3">
    <source>
        <dbReference type="Proteomes" id="UP000186817"/>
    </source>
</evidence>
<sequence length="315" mass="34906">MMLMFIIIIIIIVTNIIINIIIIIINIIIIIIVTNIIINIIIIIINIIIIIIHTITITITNTIAITITITTKMNHSWGQRGGHAARMQRPTMFLIIIFTHADVFVGIARNAAAVESERGGGLFASSSLEVIDRRPIRQLHADIMRSHGHSFDVFEGDSADQGDGASAADRGDCHSDCKIFVTSQTSPMLFKLMLQLMMTVLMMWMMLLRVPMLLLIWVGDVGGSVKGDDEVDSKFSDPLFKYGLRETDGHLEGLFFPRPILAVPLDDARCSSVKGLSSCFADVFLGQFLVIWGLINLAVNGAWPLALSWRHVDSE</sequence>
<reference evidence="2 3" key="1">
    <citation type="submission" date="2016-02" db="EMBL/GenBank/DDBJ databases">
        <title>Genome analysis of coral dinoflagellate symbionts highlights evolutionary adaptations to a symbiotic lifestyle.</title>
        <authorList>
            <person name="Aranda M."/>
            <person name="Li Y."/>
            <person name="Liew Y.J."/>
            <person name="Baumgarten S."/>
            <person name="Simakov O."/>
            <person name="Wilson M."/>
            <person name="Piel J."/>
            <person name="Ashoor H."/>
            <person name="Bougouffa S."/>
            <person name="Bajic V.B."/>
            <person name="Ryu T."/>
            <person name="Ravasi T."/>
            <person name="Bayer T."/>
            <person name="Micklem G."/>
            <person name="Kim H."/>
            <person name="Bhak J."/>
            <person name="Lajeunesse T.C."/>
            <person name="Voolstra C.R."/>
        </authorList>
    </citation>
    <scope>NUCLEOTIDE SEQUENCE [LARGE SCALE GENOMIC DNA]</scope>
    <source>
        <strain evidence="2 3">CCMP2467</strain>
    </source>
</reference>